<dbReference type="SUPFAM" id="SSF51735">
    <property type="entry name" value="NAD(P)-binding Rossmann-fold domains"/>
    <property type="match status" value="1"/>
</dbReference>
<evidence type="ECO:0000313" key="3">
    <source>
        <dbReference type="Proteomes" id="UP001596223"/>
    </source>
</evidence>
<dbReference type="EMBL" id="JBHSQN010000002">
    <property type="protein sequence ID" value="MFC6010237.1"/>
    <property type="molecule type" value="Genomic_DNA"/>
</dbReference>
<dbReference type="InterPro" id="IPR036291">
    <property type="entry name" value="NAD(P)-bd_dom_sf"/>
</dbReference>
<evidence type="ECO:0000313" key="2">
    <source>
        <dbReference type="EMBL" id="MFC6010237.1"/>
    </source>
</evidence>
<dbReference type="PANTHER" id="PTHR43162:SF1">
    <property type="entry name" value="PRESTALK A DIFFERENTIATION PROTEIN A"/>
    <property type="match status" value="1"/>
</dbReference>
<dbReference type="InterPro" id="IPR051604">
    <property type="entry name" value="Ergot_Alk_Oxidoreductase"/>
</dbReference>
<feature type="domain" description="NAD(P)-binding" evidence="1">
    <location>
        <begin position="9"/>
        <end position="181"/>
    </location>
</feature>
<reference evidence="3" key="1">
    <citation type="journal article" date="2019" name="Int. J. Syst. Evol. Microbiol.">
        <title>The Global Catalogue of Microorganisms (GCM) 10K type strain sequencing project: providing services to taxonomists for standard genome sequencing and annotation.</title>
        <authorList>
            <consortium name="The Broad Institute Genomics Platform"/>
            <consortium name="The Broad Institute Genome Sequencing Center for Infectious Disease"/>
            <person name="Wu L."/>
            <person name="Ma J."/>
        </authorList>
    </citation>
    <scope>NUCLEOTIDE SEQUENCE [LARGE SCALE GENOMIC DNA]</scope>
    <source>
        <strain evidence="3">CCUG 36956</strain>
    </source>
</reference>
<organism evidence="2 3">
    <name type="scientific">Nocardia lasii</name>
    <dbReference type="NCBI Taxonomy" id="1616107"/>
    <lineage>
        <taxon>Bacteria</taxon>
        <taxon>Bacillati</taxon>
        <taxon>Actinomycetota</taxon>
        <taxon>Actinomycetes</taxon>
        <taxon>Mycobacteriales</taxon>
        <taxon>Nocardiaceae</taxon>
        <taxon>Nocardia</taxon>
    </lineage>
</organism>
<keyword evidence="3" id="KW-1185">Reference proteome</keyword>
<accession>A0ABW1JMW9</accession>
<protein>
    <submittedName>
        <fullName evidence="2">NAD(P)H-binding protein</fullName>
    </submittedName>
</protein>
<dbReference type="InterPro" id="IPR016040">
    <property type="entry name" value="NAD(P)-bd_dom"/>
</dbReference>
<proteinExistence type="predicted"/>
<dbReference type="PANTHER" id="PTHR43162">
    <property type="match status" value="1"/>
</dbReference>
<name>A0ABW1JMW9_9NOCA</name>
<dbReference type="Proteomes" id="UP001596223">
    <property type="component" value="Unassembled WGS sequence"/>
</dbReference>
<dbReference type="Gene3D" id="3.40.50.720">
    <property type="entry name" value="NAD(P)-binding Rossmann-like Domain"/>
    <property type="match status" value="1"/>
</dbReference>
<dbReference type="Pfam" id="PF13460">
    <property type="entry name" value="NAD_binding_10"/>
    <property type="match status" value="1"/>
</dbReference>
<comment type="caution">
    <text evidence="2">The sequence shown here is derived from an EMBL/GenBank/DDBJ whole genome shotgun (WGS) entry which is preliminary data.</text>
</comment>
<dbReference type="RefSeq" id="WP_378599870.1">
    <property type="nucleotide sequence ID" value="NZ_JBHSQN010000002.1"/>
</dbReference>
<dbReference type="Gene3D" id="3.90.25.10">
    <property type="entry name" value="UDP-galactose 4-epimerase, domain 1"/>
    <property type="match status" value="1"/>
</dbReference>
<sequence>MPETIAISGASGHIGGRVAQILAGSGDRRLRLLGRDVSHIAALPDATAARIEFSDPATVADALEGVHTFFFVSATESADRAAQQREVVTAARSVGVQRIVYLSYVGAAPEATFTYARDHYDTEQAVRESGLAFTFLRDNQYQDIIPHLADADGVIAGPAGTGEVAAVLRADVADCAAAVLSSSEYDGDTFDVTGPRAFTLATAAAEMTQILGRPYSFVDQTVEQAYASRAKYHAPQWEVDGWVSTYTAIARGDLEHATDTVLKLTGHPATDFREFLSALAKRH</sequence>
<evidence type="ECO:0000259" key="1">
    <source>
        <dbReference type="Pfam" id="PF13460"/>
    </source>
</evidence>
<gene>
    <name evidence="2" type="ORF">ACFP3H_04175</name>
</gene>